<evidence type="ECO:0000313" key="1">
    <source>
        <dbReference type="EMBL" id="EXI67658.1"/>
    </source>
</evidence>
<accession>A0A011MD23</accession>
<evidence type="ECO:0000313" key="2">
    <source>
        <dbReference type="Proteomes" id="UP000020218"/>
    </source>
</evidence>
<comment type="caution">
    <text evidence="1">The sequence shown here is derived from an EMBL/GenBank/DDBJ whole genome shotgun (WGS) entry which is preliminary data.</text>
</comment>
<dbReference type="EMBL" id="JFAX01000009">
    <property type="protein sequence ID" value="EXI67658.1"/>
    <property type="molecule type" value="Genomic_DNA"/>
</dbReference>
<keyword evidence="2" id="KW-1185">Reference proteome</keyword>
<proteinExistence type="predicted"/>
<dbReference type="Proteomes" id="UP000020218">
    <property type="component" value="Unassembled WGS sequence"/>
</dbReference>
<organism evidence="1 2">
    <name type="scientific">Candidatus Accumulibacter adjunctus</name>
    <dbReference type="NCBI Taxonomy" id="1454001"/>
    <lineage>
        <taxon>Bacteria</taxon>
        <taxon>Pseudomonadati</taxon>
        <taxon>Pseudomonadota</taxon>
        <taxon>Betaproteobacteria</taxon>
        <taxon>Candidatus Accumulibacter</taxon>
    </lineage>
</organism>
<dbReference type="STRING" id="1454001.AW08_01921"/>
<name>A0A011MD23_9PROT</name>
<dbReference type="AlphaFoldDB" id="A0A011MD23"/>
<gene>
    <name evidence="1" type="ORF">AW08_01921</name>
</gene>
<sequence>MRLPGQRRASYGDDRAAATASGNLAVLHLLAWLASGLSAAGEPPLKRRLFLQLLLPSTPSHRSPENNFS</sequence>
<protein>
    <submittedName>
        <fullName evidence="1">Uncharacterized protein</fullName>
    </submittedName>
</protein>
<reference evidence="1" key="1">
    <citation type="submission" date="2014-02" db="EMBL/GenBank/DDBJ databases">
        <title>Expanding our view of genomic diversity in Candidatus Accumulibacter clades.</title>
        <authorList>
            <person name="Skennerton C.T."/>
            <person name="Barr J.J."/>
            <person name="Slater F.R."/>
            <person name="Bond P.L."/>
            <person name="Tyson G.W."/>
        </authorList>
    </citation>
    <scope>NUCLEOTIDE SEQUENCE [LARGE SCALE GENOMIC DNA]</scope>
</reference>